<proteinExistence type="predicted"/>
<dbReference type="InterPro" id="IPR013272">
    <property type="entry name" value="Vps72/YL1_C"/>
</dbReference>
<comment type="caution">
    <text evidence="3">The sequence shown here is derived from an EMBL/GenBank/DDBJ whole genome shotgun (WGS) entry which is preliminary data.</text>
</comment>
<organism evidence="3 4">
    <name type="scientific">Plakobranchus ocellatus</name>
    <dbReference type="NCBI Taxonomy" id="259542"/>
    <lineage>
        <taxon>Eukaryota</taxon>
        <taxon>Metazoa</taxon>
        <taxon>Spiralia</taxon>
        <taxon>Lophotrochozoa</taxon>
        <taxon>Mollusca</taxon>
        <taxon>Gastropoda</taxon>
        <taxon>Heterobranchia</taxon>
        <taxon>Euthyneura</taxon>
        <taxon>Panpulmonata</taxon>
        <taxon>Sacoglossa</taxon>
        <taxon>Placobranchoidea</taxon>
        <taxon>Plakobranchidae</taxon>
        <taxon>Plakobranchus</taxon>
    </lineage>
</organism>
<keyword evidence="4" id="KW-1185">Reference proteome</keyword>
<evidence type="ECO:0000313" key="3">
    <source>
        <dbReference type="EMBL" id="GFO22827.1"/>
    </source>
</evidence>
<feature type="region of interest" description="Disordered" evidence="1">
    <location>
        <begin position="92"/>
        <end position="124"/>
    </location>
</feature>
<evidence type="ECO:0000313" key="4">
    <source>
        <dbReference type="Proteomes" id="UP000735302"/>
    </source>
</evidence>
<evidence type="ECO:0000256" key="1">
    <source>
        <dbReference type="SAM" id="MobiDB-lite"/>
    </source>
</evidence>
<reference evidence="3 4" key="1">
    <citation type="journal article" date="2021" name="Elife">
        <title>Chloroplast acquisition without the gene transfer in kleptoplastic sea slugs, Plakobranchus ocellatus.</title>
        <authorList>
            <person name="Maeda T."/>
            <person name="Takahashi S."/>
            <person name="Yoshida T."/>
            <person name="Shimamura S."/>
            <person name="Takaki Y."/>
            <person name="Nagai Y."/>
            <person name="Toyoda A."/>
            <person name="Suzuki Y."/>
            <person name="Arimoto A."/>
            <person name="Ishii H."/>
            <person name="Satoh N."/>
            <person name="Nishiyama T."/>
            <person name="Hasebe M."/>
            <person name="Maruyama T."/>
            <person name="Minagawa J."/>
            <person name="Obokata J."/>
            <person name="Shigenobu S."/>
        </authorList>
    </citation>
    <scope>NUCLEOTIDE SEQUENCE [LARGE SCALE GENOMIC DNA]</scope>
</reference>
<dbReference type="EMBL" id="BLXT01005456">
    <property type="protein sequence ID" value="GFO22827.1"/>
    <property type="molecule type" value="Genomic_DNA"/>
</dbReference>
<dbReference type="AlphaFoldDB" id="A0AAV4BU13"/>
<dbReference type="SMART" id="SM00993">
    <property type="entry name" value="YL1_C"/>
    <property type="match status" value="1"/>
</dbReference>
<feature type="domain" description="Vps72/YL1 C-terminal" evidence="2">
    <location>
        <begin position="53"/>
        <end position="82"/>
    </location>
</feature>
<feature type="compositionally biased region" description="Low complexity" evidence="1">
    <location>
        <begin position="98"/>
        <end position="114"/>
    </location>
</feature>
<dbReference type="PANTHER" id="PTHR13275:SF4">
    <property type="entry name" value="VACUOLAR PROTEIN SORTING-ASSOCIATED PROTEIN 72 HOMOLOG"/>
    <property type="match status" value="1"/>
</dbReference>
<gene>
    <name evidence="3" type="ORF">PoB_004933200</name>
</gene>
<dbReference type="GO" id="GO:0005634">
    <property type="term" value="C:nucleus"/>
    <property type="evidence" value="ECO:0007669"/>
    <property type="project" value="TreeGrafter"/>
</dbReference>
<dbReference type="Proteomes" id="UP000735302">
    <property type="component" value="Unassembled WGS sequence"/>
</dbReference>
<name>A0AAV4BU13_9GAST</name>
<accession>A0AAV4BU13</accession>
<dbReference type="Pfam" id="PF08265">
    <property type="entry name" value="YL1_C"/>
    <property type="match status" value="1"/>
</dbReference>
<protein>
    <submittedName>
        <fullName evidence="3">Vacuolar protein sorting-associated protein 72 homolog</fullName>
    </submittedName>
</protein>
<dbReference type="PANTHER" id="PTHR13275">
    <property type="entry name" value="YL-1 PROTEIN TRANSCRIPTION FACTOR-LIKE 1"/>
    <property type="match status" value="1"/>
</dbReference>
<evidence type="ECO:0000259" key="2">
    <source>
        <dbReference type="SMART" id="SM00993"/>
    </source>
</evidence>
<sequence length="124" mass="13619">MSRKLLCLINRSEVKKPELSVEEKCERTFVTFTEESTFKQIFPQVKAKAPGKAICPVTKLPARYLDPITQTPYANAFAFRCIREAYAKQLESEKKAKGSNPAPSSTGASASTSGTRKKDVSAVS</sequence>